<sequence length="551" mass="66799">MHDSLFQLNQESYKELKKDPALIKRSFFEDIDIIYDKKKDTIIQQQIDFDSPRTKQVMINYGFTVQDCLRRKKQDFALPGEPNEICEKRYFYHLNQLFEIKKSIIVERNKYKRLASANPFMFQQKKSLGAYIPSNPITSTNFRAKSSHARLKQPLNSDSSYLQNSPSNVEKENQFKKYLAQKFIEDDIKGKELLDRYEEKIKKAEQIRKNIIDNKVKQQQELYKQSQEKFNEFKRDQQRRQVQNFYKRFKESIEQSKEESIHYEDKFLVEKKKQIQKQHEKDRLKAEKVQKNREIKDSNQLLLIEEREKSMFYENDSQISSKHRSISEKRQSYTSKKQKADTFKQKQEEFMFQSFMERNEKKETALNSFKQNQSLKIQNKLKVKIEKEQEIKERLESLQFAQEEHRRKLEEKFKEEQRKLQKQKEELQQKIRQKMMRKSDLMEKNQSQYMEIQFAHQQKADVLMDEEKKLHNKLLKQKQLREEIEKKNIEKRRQYAIENENLNEELTHLIKMKDKDKALQKIKDLQGNSIYLSNSVQEVSQSPKNNSVMKK</sequence>
<feature type="coiled-coil region" evidence="1">
    <location>
        <begin position="272"/>
        <end position="301"/>
    </location>
</feature>
<dbReference type="OrthoDB" id="307451at2759"/>
<dbReference type="AlphaFoldDB" id="W7X4J5"/>
<keyword evidence="4" id="KW-1185">Reference proteome</keyword>
<dbReference type="KEGG" id="tet:TTHERM_000938919"/>
<evidence type="ECO:0000313" key="4">
    <source>
        <dbReference type="Proteomes" id="UP000009168"/>
    </source>
</evidence>
<feature type="region of interest" description="Disordered" evidence="2">
    <location>
        <begin position="316"/>
        <end position="340"/>
    </location>
</feature>
<accession>W7X4J5</accession>
<feature type="coiled-coil region" evidence="1">
    <location>
        <begin position="194"/>
        <end position="236"/>
    </location>
</feature>
<gene>
    <name evidence="3" type="ORF">TTHERM_000938919</name>
</gene>
<protein>
    <submittedName>
        <fullName evidence="3">Uncharacterized protein</fullName>
    </submittedName>
</protein>
<evidence type="ECO:0000313" key="3">
    <source>
        <dbReference type="EMBL" id="EWS72327.1"/>
    </source>
</evidence>
<dbReference type="EMBL" id="GG662503">
    <property type="protein sequence ID" value="EWS72327.1"/>
    <property type="molecule type" value="Genomic_DNA"/>
</dbReference>
<reference evidence="4" key="1">
    <citation type="journal article" date="2006" name="PLoS Biol.">
        <title>Macronuclear genome sequence of the ciliate Tetrahymena thermophila, a model eukaryote.</title>
        <authorList>
            <person name="Eisen J.A."/>
            <person name="Coyne R.S."/>
            <person name="Wu M."/>
            <person name="Wu D."/>
            <person name="Thiagarajan M."/>
            <person name="Wortman J.R."/>
            <person name="Badger J.H."/>
            <person name="Ren Q."/>
            <person name="Amedeo P."/>
            <person name="Jones K.M."/>
            <person name="Tallon L.J."/>
            <person name="Delcher A.L."/>
            <person name="Salzberg S.L."/>
            <person name="Silva J.C."/>
            <person name="Haas B.J."/>
            <person name="Majoros W.H."/>
            <person name="Farzad M."/>
            <person name="Carlton J.M."/>
            <person name="Smith R.K. Jr."/>
            <person name="Garg J."/>
            <person name="Pearlman R.E."/>
            <person name="Karrer K.M."/>
            <person name="Sun L."/>
            <person name="Manning G."/>
            <person name="Elde N.C."/>
            <person name="Turkewitz A.P."/>
            <person name="Asai D.J."/>
            <person name="Wilkes D.E."/>
            <person name="Wang Y."/>
            <person name="Cai H."/>
            <person name="Collins K."/>
            <person name="Stewart B.A."/>
            <person name="Lee S.R."/>
            <person name="Wilamowska K."/>
            <person name="Weinberg Z."/>
            <person name="Ruzzo W.L."/>
            <person name="Wloga D."/>
            <person name="Gaertig J."/>
            <person name="Frankel J."/>
            <person name="Tsao C.-C."/>
            <person name="Gorovsky M.A."/>
            <person name="Keeling P.J."/>
            <person name="Waller R.F."/>
            <person name="Patron N.J."/>
            <person name="Cherry J.M."/>
            <person name="Stover N.A."/>
            <person name="Krieger C.J."/>
            <person name="del Toro C."/>
            <person name="Ryder H.F."/>
            <person name="Williamson S.C."/>
            <person name="Barbeau R.A."/>
            <person name="Hamilton E.P."/>
            <person name="Orias E."/>
        </authorList>
    </citation>
    <scope>NUCLEOTIDE SEQUENCE [LARGE SCALE GENOMIC DNA]</scope>
    <source>
        <strain evidence="4">SB210</strain>
    </source>
</reference>
<feature type="coiled-coil region" evidence="1">
    <location>
        <begin position="378"/>
        <end position="512"/>
    </location>
</feature>
<keyword evidence="1" id="KW-0175">Coiled coil</keyword>
<organism evidence="3 4">
    <name type="scientific">Tetrahymena thermophila (strain SB210)</name>
    <dbReference type="NCBI Taxonomy" id="312017"/>
    <lineage>
        <taxon>Eukaryota</taxon>
        <taxon>Sar</taxon>
        <taxon>Alveolata</taxon>
        <taxon>Ciliophora</taxon>
        <taxon>Intramacronucleata</taxon>
        <taxon>Oligohymenophorea</taxon>
        <taxon>Hymenostomatida</taxon>
        <taxon>Tetrahymenina</taxon>
        <taxon>Tetrahymenidae</taxon>
        <taxon>Tetrahymena</taxon>
    </lineage>
</organism>
<dbReference type="Proteomes" id="UP000009168">
    <property type="component" value="Unassembled WGS sequence"/>
</dbReference>
<evidence type="ECO:0000256" key="2">
    <source>
        <dbReference type="SAM" id="MobiDB-lite"/>
    </source>
</evidence>
<name>W7X4J5_TETTS</name>
<evidence type="ECO:0000256" key="1">
    <source>
        <dbReference type="SAM" id="Coils"/>
    </source>
</evidence>
<dbReference type="InParanoid" id="W7X4J5"/>
<dbReference type="RefSeq" id="XP_012655135.1">
    <property type="nucleotide sequence ID" value="XM_012799681.1"/>
</dbReference>
<proteinExistence type="predicted"/>
<dbReference type="GeneID" id="24441156"/>